<feature type="domain" description="Glycoside hydrolase family 2 immunoglobulin-like beta-sandwich" evidence="4">
    <location>
        <begin position="229"/>
        <end position="356"/>
    </location>
</feature>
<sequence>MPNKIKMRKYFILTVLIALSISMYATERIKYPYPFNPMQGLVNDVEKPYRQELCLNGKWDFMPIYGAKASDFKKPVTFKKENVAIKIPSPWNVNHFTDGQGGDFTAYPSYPKEWEKAEIGWMRKDVSVPSDWSGKQVILHFEAVMGKTEVYVNGQKVAENFELFLPFEADITSFIKPGQENEILVGVAKGSLFDNHGKYGRRTYVGGSMWGIEMAGIWQDVYMFAYNQVYVEDLFIQPDVQNKKLRIELDIKNASSQKRTLNLDAEVKKWYNLAGRTINESPEQKGEVAAQASLTFPTEKKIVLQPNSTTKVIIEKIVNGELEYWTPETPNLYGLVVNVTENNKTIDKKYNRFGWRQFTISGDRLLLNGKQISLRGDSWHFMGVPQMTRRYPWAWFSMLKDVNANAVRLHAQPFPRFYLDVADEMGICILDETGIWSSDGGPKIDSDDYWESCVEHIRRLIKRDKNYASVFGWSVCNETVPVAVHVFKAPEELIQKQLDEINRWVKVTAELDPTRPWISGDGETDRPTDLPTVIGHYGGMGGMRKWASEGKPWGIGEQSMAYYGTPKQSSEYNGNRSYESMLGRMEGVAIESYELIKTQRDLNASYSSIFNLAWYGLQPLELGMKDTTRPPVADDGIFFYFQEGGYGMQPERLGPYTTTLNPGYDMSLPLYREWPLLDAVRKANATPMLPYSGKIEDKKEIEKVVPAVYAIVLYASVDSKLKENLENLGLKILTDSKITNKTLVIIDGNNPPTNTKEQQLKIQKAIEAGAKILLMGVNPQSRDFINAILPYSVSLEDRKATSFLKEGTPVLLQGLNHADFYFSELMPRGKTAMHYGMSGDFVMKSDVLLRACNTDWQRWNYQAETSKTGNVFRSERESKGADVVIASLKQGNAEIILSTLDLSEIALETQSLLTKMLLNLGAAISNDNIKSMQALDTKAQLQKSLVVSLSKDAHSVEDLLSTDFLKGEADIIPQLNTISDNQSWAVAIAENGLFSLAKPERDRTAVAYMSFWIYSPRSLSNLLAEPDMPSLDMFLDFEGGFAVYLNKNKVFSKESVGQAETKVPNIMLDKGWNHMVIKLVNPRNNSQIKTNIRFNSADKNFMKQILSSVVR</sequence>
<proteinExistence type="inferred from homology"/>
<dbReference type="SUPFAM" id="SSF51445">
    <property type="entry name" value="(Trans)glycosidases"/>
    <property type="match status" value="1"/>
</dbReference>
<gene>
    <name evidence="7" type="ORF">E4T88_05700</name>
</gene>
<evidence type="ECO:0000259" key="4">
    <source>
        <dbReference type="Pfam" id="PF00703"/>
    </source>
</evidence>
<dbReference type="InterPro" id="IPR008979">
    <property type="entry name" value="Galactose-bd-like_sf"/>
</dbReference>
<evidence type="ECO:0000313" key="8">
    <source>
        <dbReference type="Proteomes" id="UP000298285"/>
    </source>
</evidence>
<dbReference type="InterPro" id="IPR006102">
    <property type="entry name" value="Ig-like_GH2"/>
</dbReference>
<dbReference type="GO" id="GO:0004553">
    <property type="term" value="F:hydrolase activity, hydrolyzing O-glycosyl compounds"/>
    <property type="evidence" value="ECO:0007669"/>
    <property type="project" value="InterPro"/>
</dbReference>
<dbReference type="PANTHER" id="PTHR42732:SF1">
    <property type="entry name" value="BETA-MANNOSIDASE"/>
    <property type="match status" value="1"/>
</dbReference>
<dbReference type="InterPro" id="IPR006103">
    <property type="entry name" value="Glyco_hydro_2_cat"/>
</dbReference>
<comment type="similarity">
    <text evidence="1">Belongs to the glycosyl hydrolase 2 family.</text>
</comment>
<dbReference type="Pfam" id="PF00703">
    <property type="entry name" value="Glyco_hydro_2"/>
    <property type="match status" value="1"/>
</dbReference>
<dbReference type="Proteomes" id="UP000298285">
    <property type="component" value="Unassembled WGS sequence"/>
</dbReference>
<evidence type="ECO:0000259" key="6">
    <source>
        <dbReference type="Pfam" id="PF02837"/>
    </source>
</evidence>
<keyword evidence="2 7" id="KW-0378">Hydrolase</keyword>
<keyword evidence="3" id="KW-0326">Glycosidase</keyword>
<dbReference type="OrthoDB" id="9801077at2"/>
<evidence type="ECO:0000256" key="3">
    <source>
        <dbReference type="ARBA" id="ARBA00023295"/>
    </source>
</evidence>
<dbReference type="InterPro" id="IPR036156">
    <property type="entry name" value="Beta-gal/glucu_dom_sf"/>
</dbReference>
<dbReference type="Gene3D" id="2.60.40.10">
    <property type="entry name" value="Immunoglobulins"/>
    <property type="match status" value="1"/>
</dbReference>
<feature type="domain" description="Glycosyl hydrolases family 2 sugar binding" evidence="6">
    <location>
        <begin position="55"/>
        <end position="224"/>
    </location>
</feature>
<dbReference type="InterPro" id="IPR051913">
    <property type="entry name" value="GH2_Domain-Containing"/>
</dbReference>
<dbReference type="EMBL" id="SPPK01000002">
    <property type="protein sequence ID" value="TFU89511.1"/>
    <property type="molecule type" value="Genomic_DNA"/>
</dbReference>
<accession>A0A4Y9IMF7</accession>
<protein>
    <submittedName>
        <fullName evidence="7">Glycoside hydrolase family 2</fullName>
    </submittedName>
</protein>
<dbReference type="InterPro" id="IPR013783">
    <property type="entry name" value="Ig-like_fold"/>
</dbReference>
<reference evidence="7 8" key="1">
    <citation type="submission" date="2019-03" db="EMBL/GenBank/DDBJ databases">
        <title>Diversity of the mouse oral microbiome.</title>
        <authorList>
            <person name="Joseph S."/>
            <person name="Aduse-Opoku J."/>
            <person name="Curtis M."/>
            <person name="Wade W."/>
            <person name="Hashim A."/>
        </authorList>
    </citation>
    <scope>NUCLEOTIDE SEQUENCE [LARGE SCALE GENOMIC DNA]</scope>
    <source>
        <strain evidence="7 8">P11</strain>
    </source>
</reference>
<organism evidence="7 8">
    <name type="scientific">Dysgonomonas mossii</name>
    <dbReference type="NCBI Taxonomy" id="163665"/>
    <lineage>
        <taxon>Bacteria</taxon>
        <taxon>Pseudomonadati</taxon>
        <taxon>Bacteroidota</taxon>
        <taxon>Bacteroidia</taxon>
        <taxon>Bacteroidales</taxon>
        <taxon>Dysgonomonadaceae</taxon>
        <taxon>Dysgonomonas</taxon>
    </lineage>
</organism>
<dbReference type="AlphaFoldDB" id="A0A4Y9IMF7"/>
<dbReference type="SUPFAM" id="SSF49303">
    <property type="entry name" value="beta-Galactosidase/glucuronidase domain"/>
    <property type="match status" value="1"/>
</dbReference>
<dbReference type="InterPro" id="IPR006104">
    <property type="entry name" value="Glyco_hydro_2_N"/>
</dbReference>
<name>A0A4Y9IMF7_9BACT</name>
<evidence type="ECO:0000256" key="1">
    <source>
        <dbReference type="ARBA" id="ARBA00007401"/>
    </source>
</evidence>
<dbReference type="PANTHER" id="PTHR42732">
    <property type="entry name" value="BETA-GALACTOSIDASE"/>
    <property type="match status" value="1"/>
</dbReference>
<dbReference type="Pfam" id="PF02837">
    <property type="entry name" value="Glyco_hydro_2_N"/>
    <property type="match status" value="1"/>
</dbReference>
<dbReference type="Gene3D" id="3.20.20.80">
    <property type="entry name" value="Glycosidases"/>
    <property type="match status" value="1"/>
</dbReference>
<evidence type="ECO:0000256" key="2">
    <source>
        <dbReference type="ARBA" id="ARBA00022801"/>
    </source>
</evidence>
<dbReference type="InterPro" id="IPR017853">
    <property type="entry name" value="GH"/>
</dbReference>
<evidence type="ECO:0000313" key="7">
    <source>
        <dbReference type="EMBL" id="TFU89511.1"/>
    </source>
</evidence>
<dbReference type="SUPFAM" id="SSF49785">
    <property type="entry name" value="Galactose-binding domain-like"/>
    <property type="match status" value="1"/>
</dbReference>
<dbReference type="Gene3D" id="2.60.120.260">
    <property type="entry name" value="Galactose-binding domain-like"/>
    <property type="match status" value="1"/>
</dbReference>
<feature type="domain" description="Glycoside hydrolase family 2 catalytic" evidence="5">
    <location>
        <begin position="360"/>
        <end position="516"/>
    </location>
</feature>
<evidence type="ECO:0000259" key="5">
    <source>
        <dbReference type="Pfam" id="PF02836"/>
    </source>
</evidence>
<dbReference type="Pfam" id="PF02836">
    <property type="entry name" value="Glyco_hydro_2_C"/>
    <property type="match status" value="1"/>
</dbReference>
<comment type="caution">
    <text evidence="7">The sequence shown here is derived from an EMBL/GenBank/DDBJ whole genome shotgun (WGS) entry which is preliminary data.</text>
</comment>
<dbReference type="GO" id="GO:0005975">
    <property type="term" value="P:carbohydrate metabolic process"/>
    <property type="evidence" value="ECO:0007669"/>
    <property type="project" value="InterPro"/>
</dbReference>